<organism evidence="3 4">
    <name type="scientific">Rotaria socialis</name>
    <dbReference type="NCBI Taxonomy" id="392032"/>
    <lineage>
        <taxon>Eukaryota</taxon>
        <taxon>Metazoa</taxon>
        <taxon>Spiralia</taxon>
        <taxon>Gnathifera</taxon>
        <taxon>Rotifera</taxon>
        <taxon>Eurotatoria</taxon>
        <taxon>Bdelloidea</taxon>
        <taxon>Philodinida</taxon>
        <taxon>Philodinidae</taxon>
        <taxon>Rotaria</taxon>
    </lineage>
</organism>
<dbReference type="Gene3D" id="2.20.110.10">
    <property type="entry name" value="Histone H3 K4-specific methyltransferase SET7/9 N-terminal domain"/>
    <property type="match status" value="4"/>
</dbReference>
<dbReference type="InterPro" id="IPR003409">
    <property type="entry name" value="MORN"/>
</dbReference>
<evidence type="ECO:0000256" key="1">
    <source>
        <dbReference type="ARBA" id="ARBA00022737"/>
    </source>
</evidence>
<dbReference type="GO" id="GO:0005829">
    <property type="term" value="C:cytosol"/>
    <property type="evidence" value="ECO:0007669"/>
    <property type="project" value="TreeGrafter"/>
</dbReference>
<name>A0A820UBB3_9BILA</name>
<gene>
    <name evidence="3" type="ORF">HFQ381_LOCUS26380</name>
</gene>
<evidence type="ECO:0008006" key="5">
    <source>
        <dbReference type="Google" id="ProtNLM"/>
    </source>
</evidence>
<sequence length="748" mass="84600">MYAMRRFIQSHHDNGLSPHYYDYREYRVLPLLSALERVESNISHLDHGITYFKHYGNHSSTFGLTQDESAAIFIYAYEYSESPLHSQLNLALRSENSSMLAPWFLYLKLLNTALQKLPTINGEVWRGMSIDIANRLAENEEIIWGCVSSCSLSKDIINRYINQNTVLCSIKVLNGKDICNYTLFRSDCEVLLLPGTRLLVKRISFDAYTRKRVIHLVELPDKNDTRPVSIHNSISARNKPPASPSDIDRSQKDKEYSITTFSNGDIYEVTYKNGEKLGYGTFYPKNGYAYKGYDASTRANGTGSRIRSNGDRCDGNFTDGKMTGYGSLSRADGYTYVGHWTCDKPNGNGNSTWANGNHYEGSHEYGKIHGKGKFSSANGDTYEGDLVDGKAHGQGVRIWTDGDQYKGEFIDDKKHGRGTYNYGNGGKYNGDWANDKMNGYGVLQWPSKTVYEGSFKNGKRHGVGKLIFANGKVQNALQSRNKETLKPWRGFFRLLYAAFTKLPTVNQTIWRGLLIDVAAKLEENQELVLCCITSCSLSADIMVHFFSENSVLCSIKPPHSKDLQFYAFKTADKEVVLLPGTHLRVKSKKSKNKKNEPKIIFEEISQVIYDEEIDHDSKEGLDKNQYSNLQNLESDHRIIKSVTSENEMNDEVVSSQNKSKKNEIKSVITFSNGDRYKSFGESAEDKANGEGILTFTDGNHFIETFKRGNRHGHGILYEKNETINTGEWMDDGLTNQDFKIVSNGYAHK</sequence>
<dbReference type="SUPFAM" id="SSF56399">
    <property type="entry name" value="ADP-ribosylation"/>
    <property type="match status" value="2"/>
</dbReference>
<dbReference type="PANTHER" id="PTHR43215">
    <property type="entry name" value="RADIAL SPOKE HEAD 1 HOMOLOG"/>
    <property type="match status" value="1"/>
</dbReference>
<evidence type="ECO:0000256" key="2">
    <source>
        <dbReference type="SAM" id="MobiDB-lite"/>
    </source>
</evidence>
<evidence type="ECO:0000313" key="3">
    <source>
        <dbReference type="EMBL" id="CAF4482389.1"/>
    </source>
</evidence>
<dbReference type="PROSITE" id="PS51996">
    <property type="entry name" value="TR_MART"/>
    <property type="match status" value="1"/>
</dbReference>
<dbReference type="EMBL" id="CAJOBO010003148">
    <property type="protein sequence ID" value="CAF4482389.1"/>
    <property type="molecule type" value="Genomic_DNA"/>
</dbReference>
<proteinExistence type="predicted"/>
<dbReference type="Gene3D" id="3.90.176.10">
    <property type="entry name" value="Toxin ADP-ribosyltransferase, Chain A, domain 1"/>
    <property type="match status" value="2"/>
</dbReference>
<dbReference type="AlphaFoldDB" id="A0A820UBB3"/>
<dbReference type="PANTHER" id="PTHR43215:SF14">
    <property type="entry name" value="RADIAL SPOKE HEAD 1 HOMOLOG"/>
    <property type="match status" value="1"/>
</dbReference>
<comment type="caution">
    <text evidence="3">The sequence shown here is derived from an EMBL/GenBank/DDBJ whole genome shotgun (WGS) entry which is preliminary data.</text>
</comment>
<feature type="region of interest" description="Disordered" evidence="2">
    <location>
        <begin position="227"/>
        <end position="253"/>
    </location>
</feature>
<dbReference type="SMART" id="SM00698">
    <property type="entry name" value="MORN"/>
    <property type="match status" value="10"/>
</dbReference>
<dbReference type="Pfam" id="PF02493">
    <property type="entry name" value="MORN"/>
    <property type="match status" value="9"/>
</dbReference>
<dbReference type="SUPFAM" id="SSF82185">
    <property type="entry name" value="Histone H3 K4-specific methyltransferase SET7/9 N-terminal domain"/>
    <property type="match status" value="4"/>
</dbReference>
<protein>
    <recommendedName>
        <fullName evidence="5">NAD(+)--protein-arginine ADP-ribosyltransferase</fullName>
    </recommendedName>
</protein>
<evidence type="ECO:0000313" key="4">
    <source>
        <dbReference type="Proteomes" id="UP000663851"/>
    </source>
</evidence>
<reference evidence="3" key="1">
    <citation type="submission" date="2021-02" db="EMBL/GenBank/DDBJ databases">
        <authorList>
            <person name="Nowell W R."/>
        </authorList>
    </citation>
    <scope>NUCLEOTIDE SEQUENCE</scope>
</reference>
<dbReference type="Proteomes" id="UP000663851">
    <property type="component" value="Unassembled WGS sequence"/>
</dbReference>
<accession>A0A820UBB3</accession>
<keyword evidence="1" id="KW-0677">Repeat</keyword>